<dbReference type="Proteomes" id="UP001501563">
    <property type="component" value="Unassembled WGS sequence"/>
</dbReference>
<evidence type="ECO:0000313" key="3">
    <source>
        <dbReference type="Proteomes" id="UP001501563"/>
    </source>
</evidence>
<evidence type="ECO:0000313" key="2">
    <source>
        <dbReference type="EMBL" id="GAA3900875.1"/>
    </source>
</evidence>
<accession>A0ABP7LH52</accession>
<proteinExistence type="predicted"/>
<dbReference type="EMBL" id="BAAAZA010000046">
    <property type="protein sequence ID" value="GAA3900875.1"/>
    <property type="molecule type" value="Genomic_DNA"/>
</dbReference>
<reference evidence="3" key="1">
    <citation type="journal article" date="2019" name="Int. J. Syst. Evol. Microbiol.">
        <title>The Global Catalogue of Microorganisms (GCM) 10K type strain sequencing project: providing services to taxonomists for standard genome sequencing and annotation.</title>
        <authorList>
            <consortium name="The Broad Institute Genomics Platform"/>
            <consortium name="The Broad Institute Genome Sequencing Center for Infectious Disease"/>
            <person name="Wu L."/>
            <person name="Ma J."/>
        </authorList>
    </citation>
    <scope>NUCLEOTIDE SEQUENCE [LARGE SCALE GENOMIC DNA]</scope>
    <source>
        <strain evidence="3">JCM 16578</strain>
    </source>
</reference>
<evidence type="ECO:0000256" key="1">
    <source>
        <dbReference type="SAM" id="MobiDB-lite"/>
    </source>
</evidence>
<feature type="compositionally biased region" description="Basic and acidic residues" evidence="1">
    <location>
        <begin position="32"/>
        <end position="43"/>
    </location>
</feature>
<name>A0ABP7LH52_9ACTN</name>
<sequence>MSRNPDTRPASHDEPDGPTILGNGSHSQGGHPAEDQHRGERQLCVHKPDHCHIPRPRRYAYLLTAGELRAIIRGTSARCPPRNVVAAAIGSRPARPDGKWKSR</sequence>
<comment type="caution">
    <text evidence="2">The sequence shown here is derived from an EMBL/GenBank/DDBJ whole genome shotgun (WGS) entry which is preliminary data.</text>
</comment>
<keyword evidence="3" id="KW-1185">Reference proteome</keyword>
<protein>
    <submittedName>
        <fullName evidence="2">Uncharacterized protein</fullName>
    </submittedName>
</protein>
<organism evidence="2 3">
    <name type="scientific">Streptomyces lannensis</name>
    <dbReference type="NCBI Taxonomy" id="766498"/>
    <lineage>
        <taxon>Bacteria</taxon>
        <taxon>Bacillati</taxon>
        <taxon>Actinomycetota</taxon>
        <taxon>Actinomycetes</taxon>
        <taxon>Kitasatosporales</taxon>
        <taxon>Streptomycetaceae</taxon>
        <taxon>Streptomyces</taxon>
    </lineage>
</organism>
<feature type="compositionally biased region" description="Basic and acidic residues" evidence="1">
    <location>
        <begin position="1"/>
        <end position="15"/>
    </location>
</feature>
<gene>
    <name evidence="2" type="ORF">GCM10022207_82050</name>
</gene>
<feature type="region of interest" description="Disordered" evidence="1">
    <location>
        <begin position="1"/>
        <end position="43"/>
    </location>
</feature>